<reference evidence="1 2" key="1">
    <citation type="submission" date="2018-08" db="EMBL/GenBank/DDBJ databases">
        <title>A genome reference for cultivated species of the human gut microbiota.</title>
        <authorList>
            <person name="Zou Y."/>
            <person name="Xue W."/>
            <person name="Luo G."/>
        </authorList>
    </citation>
    <scope>NUCLEOTIDE SEQUENCE [LARGE SCALE GENOMIC DNA]</scope>
    <source>
        <strain evidence="1 2">AF24-29</strain>
    </source>
</reference>
<comment type="caution">
    <text evidence="1">The sequence shown here is derived from an EMBL/GenBank/DDBJ whole genome shotgun (WGS) entry which is preliminary data.</text>
</comment>
<proteinExistence type="predicted"/>
<evidence type="ECO:0000313" key="2">
    <source>
        <dbReference type="Proteomes" id="UP000284178"/>
    </source>
</evidence>
<dbReference type="PANTHER" id="PTHR48100">
    <property type="entry name" value="BROAD-SPECIFICITY PHOSPHATASE YOR283W-RELATED"/>
    <property type="match status" value="1"/>
</dbReference>
<keyword evidence="2" id="KW-1185">Reference proteome</keyword>
<dbReference type="Gene3D" id="3.40.50.1240">
    <property type="entry name" value="Phosphoglycerate mutase-like"/>
    <property type="match status" value="1"/>
</dbReference>
<evidence type="ECO:0000313" key="1">
    <source>
        <dbReference type="EMBL" id="RGR69919.1"/>
    </source>
</evidence>
<dbReference type="InterPro" id="IPR013078">
    <property type="entry name" value="His_Pase_superF_clade-1"/>
</dbReference>
<sequence length="179" mass="20215">MKIFFVRHGHPDYTELKALGYPGFGNDLAPLDALGRSQAEQTARDPRLKQGQLIVASPFTRALQTAAVLSRRLDLELRVEVGLHEWLPDLTYSYTDVETVERARAEFDAMNGVAGPERKQRWETWEQMRTRAERALARYAGYDCLIVVCHGLLMQAFGAEKTISNGGIFEAEWSPACRD</sequence>
<dbReference type="GeneID" id="83016613"/>
<dbReference type="Proteomes" id="UP000284178">
    <property type="component" value="Unassembled WGS sequence"/>
</dbReference>
<gene>
    <name evidence="1" type="ORF">DWY25_14515</name>
</gene>
<dbReference type="AlphaFoldDB" id="A0A412FP39"/>
<dbReference type="RefSeq" id="WP_117895840.1">
    <property type="nucleotide sequence ID" value="NZ_CABJCV010000022.1"/>
</dbReference>
<dbReference type="SMART" id="SM00855">
    <property type="entry name" value="PGAM"/>
    <property type="match status" value="1"/>
</dbReference>
<dbReference type="Pfam" id="PF00300">
    <property type="entry name" value="His_Phos_1"/>
    <property type="match status" value="1"/>
</dbReference>
<dbReference type="GO" id="GO:0005737">
    <property type="term" value="C:cytoplasm"/>
    <property type="evidence" value="ECO:0007669"/>
    <property type="project" value="TreeGrafter"/>
</dbReference>
<dbReference type="InterPro" id="IPR029033">
    <property type="entry name" value="His_PPase_superfam"/>
</dbReference>
<dbReference type="CDD" id="cd07067">
    <property type="entry name" value="HP_PGM_like"/>
    <property type="match status" value="1"/>
</dbReference>
<dbReference type="EMBL" id="QRUP01000022">
    <property type="protein sequence ID" value="RGR69919.1"/>
    <property type="molecule type" value="Genomic_DNA"/>
</dbReference>
<organism evidence="1 2">
    <name type="scientific">Holdemania filiformis</name>
    <dbReference type="NCBI Taxonomy" id="61171"/>
    <lineage>
        <taxon>Bacteria</taxon>
        <taxon>Bacillati</taxon>
        <taxon>Bacillota</taxon>
        <taxon>Erysipelotrichia</taxon>
        <taxon>Erysipelotrichales</taxon>
        <taxon>Erysipelotrichaceae</taxon>
        <taxon>Holdemania</taxon>
    </lineage>
</organism>
<name>A0A412FP39_9FIRM</name>
<dbReference type="GO" id="GO:0016791">
    <property type="term" value="F:phosphatase activity"/>
    <property type="evidence" value="ECO:0007669"/>
    <property type="project" value="TreeGrafter"/>
</dbReference>
<dbReference type="PANTHER" id="PTHR48100:SF1">
    <property type="entry name" value="HISTIDINE PHOSPHATASE FAMILY PROTEIN-RELATED"/>
    <property type="match status" value="1"/>
</dbReference>
<accession>A0A412FP39</accession>
<protein>
    <submittedName>
        <fullName evidence="1">Histidine phosphatase family protein</fullName>
    </submittedName>
</protein>
<dbReference type="InterPro" id="IPR050275">
    <property type="entry name" value="PGM_Phosphatase"/>
</dbReference>
<dbReference type="SUPFAM" id="SSF53254">
    <property type="entry name" value="Phosphoglycerate mutase-like"/>
    <property type="match status" value="1"/>
</dbReference>